<gene>
    <name evidence="1" type="ORF">SNOG_16010</name>
</gene>
<dbReference type="EMBL" id="CH445366">
    <property type="protein sequence ID" value="EAT76589.1"/>
    <property type="molecule type" value="Genomic_DNA"/>
</dbReference>
<dbReference type="Proteomes" id="UP000001055">
    <property type="component" value="Unassembled WGS sequence"/>
</dbReference>
<organism evidence="1 2">
    <name type="scientific">Phaeosphaeria nodorum (strain SN15 / ATCC MYA-4574 / FGSC 10173)</name>
    <name type="common">Glume blotch fungus</name>
    <name type="synonym">Parastagonospora nodorum</name>
    <dbReference type="NCBI Taxonomy" id="321614"/>
    <lineage>
        <taxon>Eukaryota</taxon>
        <taxon>Fungi</taxon>
        <taxon>Dikarya</taxon>
        <taxon>Ascomycota</taxon>
        <taxon>Pezizomycotina</taxon>
        <taxon>Dothideomycetes</taxon>
        <taxon>Pleosporomycetidae</taxon>
        <taxon>Pleosporales</taxon>
        <taxon>Pleosporineae</taxon>
        <taxon>Phaeosphaeriaceae</taxon>
        <taxon>Parastagonospora</taxon>
    </lineage>
</organism>
<dbReference type="KEGG" id="pno:SNOG_16010"/>
<evidence type="ECO:0000313" key="2">
    <source>
        <dbReference type="Proteomes" id="UP000001055"/>
    </source>
</evidence>
<accession>Q0TWT3</accession>
<sequence>MFRNCGLKGTWSSRSGHILTSDVPKLVEQSSE</sequence>
<name>Q0TWT3_PHANO</name>
<dbReference type="GeneID" id="5983071"/>
<protein>
    <submittedName>
        <fullName evidence="1">Uncharacterized protein</fullName>
    </submittedName>
</protein>
<dbReference type="RefSeq" id="XP_001806141.1">
    <property type="nucleotide sequence ID" value="XM_001806089.1"/>
</dbReference>
<proteinExistence type="predicted"/>
<dbReference type="InParanoid" id="Q0TWT3"/>
<evidence type="ECO:0000313" key="1">
    <source>
        <dbReference type="EMBL" id="EAT76589.1"/>
    </source>
</evidence>
<dbReference type="AlphaFoldDB" id="Q0TWT3"/>
<reference evidence="2" key="1">
    <citation type="journal article" date="2007" name="Plant Cell">
        <title>Dothideomycete-plant interactions illuminated by genome sequencing and EST analysis of the wheat pathogen Stagonospora nodorum.</title>
        <authorList>
            <person name="Hane J.K."/>
            <person name="Lowe R.G."/>
            <person name="Solomon P.S."/>
            <person name="Tan K.C."/>
            <person name="Schoch C.L."/>
            <person name="Spatafora J.W."/>
            <person name="Crous P.W."/>
            <person name="Kodira C."/>
            <person name="Birren B.W."/>
            <person name="Galagan J.E."/>
            <person name="Torriani S.F."/>
            <person name="McDonald B.A."/>
            <person name="Oliver R.P."/>
        </authorList>
    </citation>
    <scope>NUCLEOTIDE SEQUENCE [LARGE SCALE GENOMIC DNA]</scope>
    <source>
        <strain evidence="2">SN15 / ATCC MYA-4574 / FGSC 10173</strain>
    </source>
</reference>